<organism evidence="1 2">
    <name type="scientific">Labeo rohita</name>
    <name type="common">Indian major carp</name>
    <name type="synonym">Cyprinus rohita</name>
    <dbReference type="NCBI Taxonomy" id="84645"/>
    <lineage>
        <taxon>Eukaryota</taxon>
        <taxon>Metazoa</taxon>
        <taxon>Chordata</taxon>
        <taxon>Craniata</taxon>
        <taxon>Vertebrata</taxon>
        <taxon>Euteleostomi</taxon>
        <taxon>Actinopterygii</taxon>
        <taxon>Neopterygii</taxon>
        <taxon>Teleostei</taxon>
        <taxon>Ostariophysi</taxon>
        <taxon>Cypriniformes</taxon>
        <taxon>Cyprinidae</taxon>
        <taxon>Labeoninae</taxon>
        <taxon>Labeonini</taxon>
        <taxon>Labeo</taxon>
    </lineage>
</organism>
<comment type="caution">
    <text evidence="1">The sequence shown here is derived from an EMBL/GenBank/DDBJ whole genome shotgun (WGS) entry which is preliminary data.</text>
</comment>
<gene>
    <name evidence="1" type="ORF">ROHU_023701</name>
</gene>
<reference evidence="1 2" key="1">
    <citation type="submission" date="2018-03" db="EMBL/GenBank/DDBJ databases">
        <title>Draft genome sequence of Rohu Carp (Labeo rohita).</title>
        <authorList>
            <person name="Das P."/>
            <person name="Kushwaha B."/>
            <person name="Joshi C.G."/>
            <person name="Kumar D."/>
            <person name="Nagpure N.S."/>
            <person name="Sahoo L."/>
            <person name="Das S.P."/>
            <person name="Bit A."/>
            <person name="Patnaik S."/>
            <person name="Meher P.K."/>
            <person name="Jayasankar P."/>
            <person name="Koringa P.G."/>
            <person name="Patel N.V."/>
            <person name="Hinsu A.T."/>
            <person name="Kumar R."/>
            <person name="Pandey M."/>
            <person name="Agarwal S."/>
            <person name="Srivastava S."/>
            <person name="Singh M."/>
            <person name="Iquebal M.A."/>
            <person name="Jaiswal S."/>
            <person name="Angadi U.B."/>
            <person name="Kumar N."/>
            <person name="Raza M."/>
            <person name="Shah T.M."/>
            <person name="Rai A."/>
            <person name="Jena J.K."/>
        </authorList>
    </citation>
    <scope>NUCLEOTIDE SEQUENCE [LARGE SCALE GENOMIC DNA]</scope>
    <source>
        <strain evidence="1">DASCIFA01</strain>
        <tissue evidence="1">Testis</tissue>
    </source>
</reference>
<protein>
    <submittedName>
        <fullName evidence="1">Putative DNA polymerase</fullName>
    </submittedName>
</protein>
<proteinExistence type="predicted"/>
<sequence>MEDLTYEQIELYGPPRPEAQDTIIDLTHEEFSNDPHSISNADRRNERSPLRTKRIVAVVNPTINIRSTEPDRSVHFTEPVIFQDTGNAVVPGTPPAIDISDYDGDIEDEIMSDAASDSDISVGNDAPENEIIQDDVALVQRQPRKEDVQQTRDINVFIGAFMTVHAQLELYDLMDKLGDRVLYTDTDSLIFVSRDGDWMPPLGDHLGELTDEIGDDDYIMEYCSSGPK</sequence>
<evidence type="ECO:0000313" key="1">
    <source>
        <dbReference type="EMBL" id="RXN22029.1"/>
    </source>
</evidence>
<dbReference type="SUPFAM" id="SSF56672">
    <property type="entry name" value="DNA/RNA polymerases"/>
    <property type="match status" value="1"/>
</dbReference>
<evidence type="ECO:0000313" key="2">
    <source>
        <dbReference type="Proteomes" id="UP000290572"/>
    </source>
</evidence>
<name>A0A498MKZ8_LABRO</name>
<dbReference type="PANTHER" id="PTHR33568:SF3">
    <property type="entry name" value="DNA-DIRECTED DNA POLYMERASE"/>
    <property type="match status" value="1"/>
</dbReference>
<dbReference type="Proteomes" id="UP000290572">
    <property type="component" value="Unassembled WGS sequence"/>
</dbReference>
<accession>A0A498MKZ8</accession>
<dbReference type="STRING" id="84645.A0A498MKZ8"/>
<dbReference type="PANTHER" id="PTHR33568">
    <property type="entry name" value="DNA POLYMERASE"/>
    <property type="match status" value="1"/>
</dbReference>
<dbReference type="InterPro" id="IPR023211">
    <property type="entry name" value="DNA_pol_palm_dom_sf"/>
</dbReference>
<dbReference type="InterPro" id="IPR043502">
    <property type="entry name" value="DNA/RNA_pol_sf"/>
</dbReference>
<dbReference type="AlphaFoldDB" id="A0A498MKZ8"/>
<dbReference type="EMBL" id="QBIY01012604">
    <property type="protein sequence ID" value="RXN22029.1"/>
    <property type="molecule type" value="Genomic_DNA"/>
</dbReference>
<keyword evidence="2" id="KW-1185">Reference proteome</keyword>
<dbReference type="Gene3D" id="3.90.1600.10">
    <property type="entry name" value="Palm domain of DNA polymerase"/>
    <property type="match status" value="1"/>
</dbReference>